<dbReference type="Gene3D" id="2.40.370.10">
    <property type="entry name" value="AttH-like domain"/>
    <property type="match status" value="1"/>
</dbReference>
<name>A0A916VIP0_9LACO</name>
<gene>
    <name evidence="2" type="ORF">LCB40_13880</name>
</gene>
<dbReference type="SUPFAM" id="SSF159245">
    <property type="entry name" value="AttH-like"/>
    <property type="match status" value="1"/>
</dbReference>
<dbReference type="RefSeq" id="WP_212781194.1">
    <property type="nucleotide sequence ID" value="NZ_BMAY01000012.1"/>
</dbReference>
<dbReference type="Proteomes" id="UP000677218">
    <property type="component" value="Unassembled WGS sequence"/>
</dbReference>
<evidence type="ECO:0000259" key="1">
    <source>
        <dbReference type="Pfam" id="PF24137"/>
    </source>
</evidence>
<accession>A0A916VIP0</accession>
<dbReference type="AlphaFoldDB" id="A0A916VIP0"/>
<comment type="caution">
    <text evidence="2">The sequence shown here is derived from an EMBL/GenBank/DDBJ whole genome shotgun (WGS) entry which is preliminary data.</text>
</comment>
<evidence type="ECO:0000313" key="2">
    <source>
        <dbReference type="EMBL" id="GFZ27508.1"/>
    </source>
</evidence>
<dbReference type="InterPro" id="IPR056402">
    <property type="entry name" value="DA_N"/>
</dbReference>
<evidence type="ECO:0000313" key="3">
    <source>
        <dbReference type="Proteomes" id="UP000677218"/>
    </source>
</evidence>
<dbReference type="Pfam" id="PF24137">
    <property type="entry name" value="DA_N"/>
    <property type="match status" value="1"/>
</dbReference>
<proteinExistence type="predicted"/>
<protein>
    <recommendedName>
        <fullName evidence="1">Diels-Alderase N-terminal domain-containing protein</fullName>
    </recommendedName>
</protein>
<reference evidence="2" key="1">
    <citation type="submission" date="2020-08" db="EMBL/GenBank/DDBJ databases">
        <title>Taxonomic study for Lactobacillus species isolated from hardwood bark.</title>
        <authorList>
            <person name="Tohno M."/>
            <person name="Tanizawa Y."/>
        </authorList>
    </citation>
    <scope>NUCLEOTIDE SEQUENCE</scope>
    <source>
        <strain evidence="2">B40</strain>
    </source>
</reference>
<dbReference type="EMBL" id="BMAY01000012">
    <property type="protein sequence ID" value="GFZ27508.1"/>
    <property type="molecule type" value="Genomic_DNA"/>
</dbReference>
<organism evidence="2 3">
    <name type="scientific">Lactobacillus corticis</name>
    <dbReference type="NCBI Taxonomy" id="2201249"/>
    <lineage>
        <taxon>Bacteria</taxon>
        <taxon>Bacillati</taxon>
        <taxon>Bacillota</taxon>
        <taxon>Bacilli</taxon>
        <taxon>Lactobacillales</taxon>
        <taxon>Lactobacillaceae</taxon>
        <taxon>Lactobacillus</taxon>
    </lineage>
</organism>
<sequence>MAKAYLETNYQKLNLGQQVAVWEDGLRTSGKEGEFEWWYYDAKMTDGTAITITFFTTDPTAGTAGFNPSMQVNLTNPDGTQVSDRLFFDAENCYFSPRHCHIRMGINQFMGDLDQYRIYVRTSKLTAKITLKSRTQPWRPATGFQKYGNDGYFAWLPAVPEGTTEADITLNGQEKHYRGTGYHDHNWGNVSLISILHHWYWGRAKIGPYTAINSYITSTKKYGYHHFPIFMLAKGKQLVCDNPANLQFSQLDPHYSHKTRKHYHQRLVYEYQGADGHYRITYHEREDISSFSLLGDQQHQPSLLKVRIFRLTGMDPTYDRFSGEAVLEKIEDGKVVEKYQGPATWELMYFKRDRNV</sequence>
<feature type="domain" description="Diels-Alderase N-terminal" evidence="1">
    <location>
        <begin position="32"/>
        <end position="187"/>
    </location>
</feature>
<dbReference type="InterPro" id="IPR023374">
    <property type="entry name" value="AttH-like_dom_sf"/>
</dbReference>
<keyword evidence="3" id="KW-1185">Reference proteome</keyword>